<evidence type="ECO:0000256" key="6">
    <source>
        <dbReference type="ARBA" id="ARBA00031723"/>
    </source>
</evidence>
<dbReference type="eggNOG" id="COG1421">
    <property type="taxonomic scope" value="Bacteria"/>
</dbReference>
<evidence type="ECO:0000256" key="3">
    <source>
        <dbReference type="ARBA" id="ARBA00016118"/>
    </source>
</evidence>
<dbReference type="GO" id="GO:0051607">
    <property type="term" value="P:defense response to virus"/>
    <property type="evidence" value="ECO:0007669"/>
    <property type="project" value="UniProtKB-KW"/>
</dbReference>
<dbReference type="Proteomes" id="UP000001369">
    <property type="component" value="Chromosome"/>
</dbReference>
<evidence type="ECO:0000256" key="5">
    <source>
        <dbReference type="ARBA" id="ARBA00023118"/>
    </source>
</evidence>
<evidence type="ECO:0000256" key="2">
    <source>
        <dbReference type="ARBA" id="ARBA00006896"/>
    </source>
</evidence>
<comment type="function">
    <text evidence="1">This subunit may be involved in monitoring complementarity of crRNA and target RNA.</text>
</comment>
<gene>
    <name evidence="7" type="ordered locus">SULAZ_1603</name>
</gene>
<protein>
    <recommendedName>
        <fullName evidence="3">CRISPR system Cms protein Csm2</fullName>
    </recommendedName>
    <alternativeName>
        <fullName evidence="6">CRISPR type III A-associated protein Csm2</fullName>
    </alternativeName>
</protein>
<name>C1DWT0_SULAA</name>
<dbReference type="EMBL" id="CP001229">
    <property type="protein sequence ID" value="ACN99707.1"/>
    <property type="molecule type" value="Genomic_DNA"/>
</dbReference>
<dbReference type="NCBIfam" id="TIGR01870">
    <property type="entry name" value="cas_TM1810_Csm2"/>
    <property type="match status" value="1"/>
</dbReference>
<sequence length="155" mass="17741">MNGRNPNQQKNNGQDNSFINTNNLVQKIKSAPKLSDVLTPKEFAPIGGWAYQIAFELKSAKPKLNTSQLRKIFTEIKSICDNREKVLQDKTPLYLLYPKLAYAKGRELMPEVFYNLIVACLDKLKDGKADEEDFKNFGDFMTAIVAYNKQYEPKN</sequence>
<keyword evidence="8" id="KW-1185">Reference proteome</keyword>
<accession>C1DWT0</accession>
<dbReference type="STRING" id="204536.SULAZ_1603"/>
<evidence type="ECO:0000256" key="1">
    <source>
        <dbReference type="ARBA" id="ARBA00003640"/>
    </source>
</evidence>
<dbReference type="KEGG" id="saf:SULAZ_1603"/>
<dbReference type="Pfam" id="PF03750">
    <property type="entry name" value="Csm2_III-A"/>
    <property type="match status" value="1"/>
</dbReference>
<dbReference type="RefSeq" id="WP_012675015.1">
    <property type="nucleotide sequence ID" value="NC_012438.1"/>
</dbReference>
<dbReference type="HOGENOM" id="CLU_131491_2_1_0"/>
<organism evidence="7 8">
    <name type="scientific">Sulfurihydrogenibium azorense (strain DSM 15241 / OCM 825 / Az-Fu1)</name>
    <dbReference type="NCBI Taxonomy" id="204536"/>
    <lineage>
        <taxon>Bacteria</taxon>
        <taxon>Pseudomonadati</taxon>
        <taxon>Aquificota</taxon>
        <taxon>Aquificia</taxon>
        <taxon>Aquificales</taxon>
        <taxon>Hydrogenothermaceae</taxon>
        <taxon>Sulfurihydrogenibium</taxon>
    </lineage>
</organism>
<dbReference type="GO" id="GO:0003723">
    <property type="term" value="F:RNA binding"/>
    <property type="evidence" value="ECO:0007669"/>
    <property type="project" value="UniProtKB-KW"/>
</dbReference>
<keyword evidence="5" id="KW-0051">Antiviral defense</keyword>
<evidence type="ECO:0000313" key="8">
    <source>
        <dbReference type="Proteomes" id="UP000001369"/>
    </source>
</evidence>
<evidence type="ECO:0000313" key="7">
    <source>
        <dbReference type="EMBL" id="ACN99707.1"/>
    </source>
</evidence>
<comment type="similarity">
    <text evidence="2">Belongs to the CRISPR-associated Csm2 family.</text>
</comment>
<dbReference type="OrthoDB" id="15520at2"/>
<dbReference type="AlphaFoldDB" id="C1DWT0"/>
<keyword evidence="4" id="KW-0694">RNA-binding</keyword>
<reference evidence="7 8" key="1">
    <citation type="journal article" date="2009" name="J. Bacteriol.">
        <title>Complete and draft genome sequences of six members of the Aquificales.</title>
        <authorList>
            <person name="Reysenbach A.L."/>
            <person name="Hamamura N."/>
            <person name="Podar M."/>
            <person name="Griffiths E."/>
            <person name="Ferreira S."/>
            <person name="Hochstein R."/>
            <person name="Heidelberg J."/>
            <person name="Johnson J."/>
            <person name="Mead D."/>
            <person name="Pohorille A."/>
            <person name="Sarmiento M."/>
            <person name="Schweighofer K."/>
            <person name="Seshadri R."/>
            <person name="Voytek M.A."/>
        </authorList>
    </citation>
    <scope>NUCLEOTIDE SEQUENCE [LARGE SCALE GENOMIC DNA]</scope>
    <source>
        <strain evidence="8">Az-Fu1 / DSM 15241 / OCM 825</strain>
    </source>
</reference>
<evidence type="ECO:0000256" key="4">
    <source>
        <dbReference type="ARBA" id="ARBA00022884"/>
    </source>
</evidence>
<dbReference type="InterPro" id="IPR010149">
    <property type="entry name" value="CRISPR-assoc_prot_Csm2_III-A"/>
</dbReference>
<proteinExistence type="inferred from homology"/>